<dbReference type="InterPro" id="IPR044227">
    <property type="entry name" value="TONSOKU"/>
</dbReference>
<evidence type="ECO:0000256" key="4">
    <source>
        <dbReference type="ARBA" id="ARBA00022454"/>
    </source>
</evidence>
<organism evidence="16 17">
    <name type="scientific">Eucalyptus globulus</name>
    <name type="common">Tasmanian blue gum</name>
    <dbReference type="NCBI Taxonomy" id="34317"/>
    <lineage>
        <taxon>Eukaryota</taxon>
        <taxon>Viridiplantae</taxon>
        <taxon>Streptophyta</taxon>
        <taxon>Embryophyta</taxon>
        <taxon>Tracheophyta</taxon>
        <taxon>Spermatophyta</taxon>
        <taxon>Magnoliopsida</taxon>
        <taxon>eudicotyledons</taxon>
        <taxon>Gunneridae</taxon>
        <taxon>Pentapetalae</taxon>
        <taxon>rosids</taxon>
        <taxon>malvids</taxon>
        <taxon>Myrtales</taxon>
        <taxon>Myrtaceae</taxon>
        <taxon>Myrtoideae</taxon>
        <taxon>Eucalypteae</taxon>
        <taxon>Eucalyptus</taxon>
    </lineage>
</organism>
<keyword evidence="9" id="KW-0156">Chromatin regulator</keyword>
<keyword evidence="14" id="KW-0175">Coiled coil</keyword>
<dbReference type="GO" id="GO:0005654">
    <property type="term" value="C:nucleoplasm"/>
    <property type="evidence" value="ECO:0007669"/>
    <property type="project" value="UniProtKB-SubCell"/>
</dbReference>
<protein>
    <recommendedName>
        <fullName evidence="12">Protein TONSOKU</fullName>
    </recommendedName>
</protein>
<dbReference type="GO" id="GO:0005694">
    <property type="term" value="C:chromosome"/>
    <property type="evidence" value="ECO:0007669"/>
    <property type="project" value="UniProtKB-SubCell"/>
</dbReference>
<feature type="coiled-coil region" evidence="14">
    <location>
        <begin position="1"/>
        <end position="28"/>
    </location>
</feature>
<feature type="region of interest" description="Disordered" evidence="15">
    <location>
        <begin position="609"/>
        <end position="634"/>
    </location>
</feature>
<dbReference type="PROSITE" id="PS50005">
    <property type="entry name" value="TPR"/>
    <property type="match status" value="2"/>
</dbReference>
<evidence type="ECO:0000256" key="14">
    <source>
        <dbReference type="SAM" id="Coils"/>
    </source>
</evidence>
<keyword evidence="5" id="KW-0433">Leucine-rich repeat</keyword>
<dbReference type="GO" id="GO:0006281">
    <property type="term" value="P:DNA repair"/>
    <property type="evidence" value="ECO:0007669"/>
    <property type="project" value="UniProtKB-KW"/>
</dbReference>
<feature type="region of interest" description="Disordered" evidence="15">
    <location>
        <begin position="500"/>
        <end position="523"/>
    </location>
</feature>
<dbReference type="SUPFAM" id="SSF48452">
    <property type="entry name" value="TPR-like"/>
    <property type="match status" value="3"/>
</dbReference>
<proteinExistence type="inferred from homology"/>
<evidence type="ECO:0000256" key="3">
    <source>
        <dbReference type="ARBA" id="ARBA00010999"/>
    </source>
</evidence>
<keyword evidence="6" id="KW-0677">Repeat</keyword>
<dbReference type="PANTHER" id="PTHR47684">
    <property type="entry name" value="PROTEIN TONSOKU"/>
    <property type="match status" value="1"/>
</dbReference>
<comment type="subcellular location">
    <subcellularLocation>
        <location evidence="1">Chromosome</location>
    </subcellularLocation>
    <subcellularLocation>
        <location evidence="2">Nucleus</location>
        <location evidence="2">Nucleoplasm</location>
    </subcellularLocation>
</comment>
<dbReference type="PANTHER" id="PTHR47684:SF1">
    <property type="entry name" value="PROTEIN TONSOKU"/>
    <property type="match status" value="1"/>
</dbReference>
<dbReference type="Proteomes" id="UP001634007">
    <property type="component" value="Unassembled WGS sequence"/>
</dbReference>
<keyword evidence="4" id="KW-0158">Chromosome</keyword>
<keyword evidence="11" id="KW-0539">Nucleus</keyword>
<sequence length="1337" mass="149255">MARDEGQLRAAKRAYRSARDEGNRQEEARWANVIGDILKNRGEYVEALKWLRIDYDVTSRHLPEKHLLPTCQSLGEMYLRLECFQDALFYQKKHLELAKDSDDLVEQQRASTQLGRTYHEMFLRSADDHYSIRNAKKYFRSAMKLAKELKENPPTNKSSFLKEYIDAHNNIGMLEIDLDNLVEAQKILSKGLDICDEEEVTEDDDGRSRLHHNLGNVYTELRMWNEAREHIERDIIICKRIGHCQGEAKGYINLGELHYRVQKYDEATLCYQKALDLADSMVDEDALVGQINQNIETVNQATKVMDELRLEEQNFKKLSRKSVSARGTGSERKWLLQQNKSLDCLIEKSSMIAAWLKHLDFAKRKKRIASELCDKEKLSDSYLVIGESYQKLRKFNKALKWYNKSWEIYKSIGNMEGQALVKINIGDVLDCDGNWAGALDAFEEGYRIAVEANLISVQLSALENMHYSHMIRFDNVEEARRLQLLIDKLKQSERKELEQSKVAGDCCPETDTEGDDCLSNSRSSTCSSPLTSNSCKRKLHNTVEELNDDAPLISLLHSKKVSPRFRTAAPVEKCGNTMNHMMASSKSSSKSTGDKQKVVDRKRIRLVLSDDEGEMHAQAGSSMAGPHSMDRAATSDERNKATAAAAGCHDAPAIGSECTNSFRKLVSVEESTCSHKTRSSSRVASENGKEDRSLNTKDVFPDYFVADSSKCDFDVSNNLSHTVHLDFPACTDKSKQFILFKINSELIHVEAESFGSDDEFDINSLKAELACLYYLHLSKEKRSKGLLPIIQQIIYEGKPLPCLETVQSLRDLLGKGLVEVLVNGWVQKPLMKLYVDCCEDLFEQPNLKLLKRLYNLEVSEDEVILSECELQDVSVTPLLNALRMHGTIAMLNLSHNLLGNGTMEKLQQALQSSGQSYGDLSLDLHCNRFGPTALFQICECPVLFERLVVLNISGNRLTDACGSYISTILKNCRALYSLNVERCSITSRTINKAAEALEAGSTLAQLYIGHNDLISGNAIVYLLSKLASLERFSELSLSGLKLSKTVVDSLCQISKRLSLSGLMLGGTNIGTDGALQLSESLPFENQELVKLDLSFCGLTSKYFSKQTVDSLVCGIMELSLGGNLIKQEGISALASVLVHPQCGIKILIINKCQLGLFGVVEIIQALAENNSLEELNLADNANNEEILSNSQIELSLIHPPSSLNSSAAKEIDPEQNGPCTLNHGCNELEVADSEDVQTGIEPDASGVNQSCASSWESIGAAESPFVEKLSMAIGMAKQLELLDLSNNGFSKNAAESFYIAWSSSRGSLAHRHINKRTVHLSCQANKCCRFRPCCKRD</sequence>
<dbReference type="Gene3D" id="1.25.40.10">
    <property type="entry name" value="Tetratricopeptide repeat domain"/>
    <property type="match status" value="3"/>
</dbReference>
<dbReference type="SUPFAM" id="SSF52047">
    <property type="entry name" value="RNI-like"/>
    <property type="match status" value="1"/>
</dbReference>
<evidence type="ECO:0000256" key="15">
    <source>
        <dbReference type="SAM" id="MobiDB-lite"/>
    </source>
</evidence>
<gene>
    <name evidence="16" type="ORF">ACJRO7_033495</name>
</gene>
<evidence type="ECO:0000256" key="5">
    <source>
        <dbReference type="ARBA" id="ARBA00022614"/>
    </source>
</evidence>
<dbReference type="GO" id="GO:0006325">
    <property type="term" value="P:chromatin organization"/>
    <property type="evidence" value="ECO:0007669"/>
    <property type="project" value="UniProtKB-KW"/>
</dbReference>
<evidence type="ECO:0000256" key="9">
    <source>
        <dbReference type="ARBA" id="ARBA00022853"/>
    </source>
</evidence>
<evidence type="ECO:0000256" key="7">
    <source>
        <dbReference type="ARBA" id="ARBA00022763"/>
    </source>
</evidence>
<dbReference type="FunFam" id="3.80.10.10:FF:000500">
    <property type="entry name" value="Protein TONSOKU"/>
    <property type="match status" value="1"/>
</dbReference>
<dbReference type="EMBL" id="JBJKBG010000008">
    <property type="protein sequence ID" value="KAL3728917.1"/>
    <property type="molecule type" value="Genomic_DNA"/>
</dbReference>
<evidence type="ECO:0000256" key="10">
    <source>
        <dbReference type="ARBA" id="ARBA00023204"/>
    </source>
</evidence>
<keyword evidence="7" id="KW-0227">DNA damage</keyword>
<keyword evidence="17" id="KW-1185">Reference proteome</keyword>
<dbReference type="InterPro" id="IPR011990">
    <property type="entry name" value="TPR-like_helical_dom_sf"/>
</dbReference>
<accession>A0ABD3JU17</accession>
<dbReference type="InterPro" id="IPR032675">
    <property type="entry name" value="LRR_dom_sf"/>
</dbReference>
<evidence type="ECO:0000256" key="6">
    <source>
        <dbReference type="ARBA" id="ARBA00022737"/>
    </source>
</evidence>
<evidence type="ECO:0000313" key="17">
    <source>
        <dbReference type="Proteomes" id="UP001634007"/>
    </source>
</evidence>
<dbReference type="SMART" id="SM00028">
    <property type="entry name" value="TPR"/>
    <property type="match status" value="6"/>
</dbReference>
<evidence type="ECO:0000256" key="12">
    <source>
        <dbReference type="ARBA" id="ARBA00069409"/>
    </source>
</evidence>
<evidence type="ECO:0000256" key="11">
    <source>
        <dbReference type="ARBA" id="ARBA00023242"/>
    </source>
</evidence>
<evidence type="ECO:0000313" key="16">
    <source>
        <dbReference type="EMBL" id="KAL3728917.1"/>
    </source>
</evidence>
<reference evidence="16 17" key="1">
    <citation type="submission" date="2024-11" db="EMBL/GenBank/DDBJ databases">
        <title>Chromosome-level genome assembly of Eucalyptus globulus Labill. provides insights into its genome evolution.</title>
        <authorList>
            <person name="Li X."/>
        </authorList>
    </citation>
    <scope>NUCLEOTIDE SEQUENCE [LARGE SCALE GENOMIC DNA]</scope>
    <source>
        <strain evidence="16">CL2024</strain>
        <tissue evidence="16">Fresh tender leaves</tissue>
    </source>
</reference>
<dbReference type="Pfam" id="PF13424">
    <property type="entry name" value="TPR_12"/>
    <property type="match status" value="1"/>
</dbReference>
<comment type="caution">
    <text evidence="16">The sequence shown here is derived from an EMBL/GenBank/DDBJ whole genome shotgun (WGS) entry which is preliminary data.</text>
</comment>
<dbReference type="Pfam" id="PF13181">
    <property type="entry name" value="TPR_8"/>
    <property type="match status" value="1"/>
</dbReference>
<dbReference type="GO" id="GO:0042393">
    <property type="term" value="F:histone binding"/>
    <property type="evidence" value="ECO:0007669"/>
    <property type="project" value="UniProtKB-ARBA"/>
</dbReference>
<keyword evidence="10" id="KW-0234">DNA repair</keyword>
<keyword evidence="8 13" id="KW-0802">TPR repeat</keyword>
<name>A0ABD3JU17_EUCGL</name>
<comment type="similarity">
    <text evidence="3">Belongs to the Tonsoku family.</text>
</comment>
<dbReference type="SMART" id="SM00368">
    <property type="entry name" value="LRR_RI"/>
    <property type="match status" value="5"/>
</dbReference>
<dbReference type="FunFam" id="1.25.40.10:FF:000961">
    <property type="entry name" value="Protein TONSOKU"/>
    <property type="match status" value="1"/>
</dbReference>
<feature type="repeat" description="TPR" evidence="13">
    <location>
        <begin position="379"/>
        <end position="412"/>
    </location>
</feature>
<evidence type="ECO:0000256" key="8">
    <source>
        <dbReference type="ARBA" id="ARBA00022803"/>
    </source>
</evidence>
<evidence type="ECO:0000256" key="2">
    <source>
        <dbReference type="ARBA" id="ARBA00004642"/>
    </source>
</evidence>
<dbReference type="Gene3D" id="3.80.10.10">
    <property type="entry name" value="Ribonuclease Inhibitor"/>
    <property type="match status" value="3"/>
</dbReference>
<dbReference type="PROSITE" id="PS50293">
    <property type="entry name" value="TPR_REGION"/>
    <property type="match status" value="1"/>
</dbReference>
<dbReference type="InterPro" id="IPR019734">
    <property type="entry name" value="TPR_rpt"/>
</dbReference>
<evidence type="ECO:0000256" key="1">
    <source>
        <dbReference type="ARBA" id="ARBA00004286"/>
    </source>
</evidence>
<evidence type="ECO:0000256" key="13">
    <source>
        <dbReference type="PROSITE-ProRule" id="PRU00339"/>
    </source>
</evidence>
<feature type="repeat" description="TPR" evidence="13">
    <location>
        <begin position="248"/>
        <end position="281"/>
    </location>
</feature>